<keyword evidence="3 8" id="KW-0436">Ligase</keyword>
<comment type="catalytic activity">
    <reaction evidence="8">
        <text>tRNA(Asn) + L-asparagine + ATP = L-asparaginyl-tRNA(Asn) + AMP + diphosphate + H(+)</text>
        <dbReference type="Rhea" id="RHEA:11180"/>
        <dbReference type="Rhea" id="RHEA-COMP:9659"/>
        <dbReference type="Rhea" id="RHEA-COMP:9674"/>
        <dbReference type="ChEBI" id="CHEBI:15378"/>
        <dbReference type="ChEBI" id="CHEBI:30616"/>
        <dbReference type="ChEBI" id="CHEBI:33019"/>
        <dbReference type="ChEBI" id="CHEBI:58048"/>
        <dbReference type="ChEBI" id="CHEBI:78442"/>
        <dbReference type="ChEBI" id="CHEBI:78515"/>
        <dbReference type="ChEBI" id="CHEBI:456215"/>
        <dbReference type="EC" id="6.1.1.22"/>
    </reaction>
</comment>
<comment type="subcellular location">
    <subcellularLocation>
        <location evidence="8">Cytoplasm</location>
    </subcellularLocation>
</comment>
<dbReference type="Pfam" id="PF01336">
    <property type="entry name" value="tRNA_anti-codon"/>
    <property type="match status" value="1"/>
</dbReference>
<evidence type="ECO:0000313" key="11">
    <source>
        <dbReference type="Proteomes" id="UP000307702"/>
    </source>
</evidence>
<dbReference type="FunFam" id="3.30.930.10:FF:000016">
    <property type="entry name" value="Asparagine--tRNA ligase"/>
    <property type="match status" value="1"/>
</dbReference>
<proteinExistence type="inferred from homology"/>
<dbReference type="GO" id="GO:0003676">
    <property type="term" value="F:nucleic acid binding"/>
    <property type="evidence" value="ECO:0007669"/>
    <property type="project" value="InterPro"/>
</dbReference>
<feature type="domain" description="Aminoacyl-transfer RNA synthetases class-II family profile" evidence="9">
    <location>
        <begin position="139"/>
        <end position="456"/>
    </location>
</feature>
<keyword evidence="5 8" id="KW-0067">ATP-binding</keyword>
<evidence type="ECO:0000256" key="4">
    <source>
        <dbReference type="ARBA" id="ARBA00022741"/>
    </source>
</evidence>
<dbReference type="OrthoDB" id="9762036at2"/>
<dbReference type="InterPro" id="IPR012340">
    <property type="entry name" value="NA-bd_OB-fold"/>
</dbReference>
<evidence type="ECO:0000256" key="6">
    <source>
        <dbReference type="ARBA" id="ARBA00022917"/>
    </source>
</evidence>
<keyword evidence="4 8" id="KW-0547">Nucleotide-binding</keyword>
<dbReference type="GO" id="GO:0006421">
    <property type="term" value="P:asparaginyl-tRNA aminoacylation"/>
    <property type="evidence" value="ECO:0007669"/>
    <property type="project" value="UniProtKB-UniRule"/>
</dbReference>
<dbReference type="AlphaFoldDB" id="A0A8H2JMD1"/>
<reference evidence="10 11" key="1">
    <citation type="submission" date="2019-05" db="EMBL/GenBank/DDBJ databases">
        <title>Colwellia ponticola sp. nov., isolated from seawater.</title>
        <authorList>
            <person name="Yoon J.-H."/>
        </authorList>
    </citation>
    <scope>NUCLEOTIDE SEQUENCE [LARGE SCALE GENOMIC DNA]</scope>
    <source>
        <strain evidence="10 11">OISW-25</strain>
    </source>
</reference>
<dbReference type="EC" id="6.1.1.22" evidence="8"/>
<evidence type="ECO:0000256" key="7">
    <source>
        <dbReference type="ARBA" id="ARBA00023146"/>
    </source>
</evidence>
<evidence type="ECO:0000256" key="3">
    <source>
        <dbReference type="ARBA" id="ARBA00022598"/>
    </source>
</evidence>
<dbReference type="PANTHER" id="PTHR22594:SF34">
    <property type="entry name" value="ASPARAGINE--TRNA LIGASE, MITOCHONDRIAL-RELATED"/>
    <property type="match status" value="1"/>
</dbReference>
<name>A0A8H2JMD1_9GAMM</name>
<dbReference type="InterPro" id="IPR004364">
    <property type="entry name" value="Aa-tRNA-synt_II"/>
</dbReference>
<dbReference type="NCBIfam" id="TIGR00457">
    <property type="entry name" value="asnS"/>
    <property type="match status" value="1"/>
</dbReference>
<evidence type="ECO:0000256" key="2">
    <source>
        <dbReference type="ARBA" id="ARBA00022490"/>
    </source>
</evidence>
<evidence type="ECO:0000259" key="9">
    <source>
        <dbReference type="PROSITE" id="PS50862"/>
    </source>
</evidence>
<organism evidence="10 11">
    <name type="scientific">Colwellia ponticola</name>
    <dbReference type="NCBI Taxonomy" id="2304625"/>
    <lineage>
        <taxon>Bacteria</taxon>
        <taxon>Pseudomonadati</taxon>
        <taxon>Pseudomonadota</taxon>
        <taxon>Gammaproteobacteria</taxon>
        <taxon>Alteromonadales</taxon>
        <taxon>Colwelliaceae</taxon>
        <taxon>Colwellia</taxon>
    </lineage>
</organism>
<dbReference type="PRINTS" id="PR01042">
    <property type="entry name" value="TRNASYNTHASP"/>
</dbReference>
<sequence>MSVISITDVLAGNFPVNESITVHGWIRTRRDSKAGISFLALHDGSCFDAIQAIVPNELDNYESDILKLTTGCAVKVTGILVESPGQGQAFEIQATAVEVLGFVEDPDTYPMAAKRHSIEFLREHAHLRARTNIGGAVTRVRNCLAQAIHRFLHSKGYFWISTPLITGSDCEGAGEMFRVSTLDMENLPRNDAGSVDYKQDFFGKETFLTVSGQLNVETYCNALSKVYTFGPTFRAENSNTSRHLAEFWMIEPEIAFANLSDAADLAEEMLKYVLSAVLEERPDDMAFFAQRVDKRVIERLNSVINTDFVRLDYTDAITILENCGKTFENPVSWGVDLNSEHERFLAEEHFNGPVVLQNYPKDIKSFYMRLNDDGKTVAAMDILAPGIGEIIGGSQREERLDVLDSRLEEMGLDIADYGWYRDLRRYGTVPHSGFGLGFERLVAYATGMQNVRDVIPFPRTPNNAAF</sequence>
<dbReference type="CDD" id="cd04318">
    <property type="entry name" value="EcAsnRS_like_N"/>
    <property type="match status" value="1"/>
</dbReference>
<keyword evidence="11" id="KW-1185">Reference proteome</keyword>
<keyword evidence="2 8" id="KW-0963">Cytoplasm</keyword>
<evidence type="ECO:0000256" key="1">
    <source>
        <dbReference type="ARBA" id="ARBA00008226"/>
    </source>
</evidence>
<comment type="subunit">
    <text evidence="8">Homodimer.</text>
</comment>
<dbReference type="Proteomes" id="UP000307702">
    <property type="component" value="Unassembled WGS sequence"/>
</dbReference>
<gene>
    <name evidence="8 10" type="primary">asnS</name>
    <name evidence="10" type="ORF">FCS21_11500</name>
</gene>
<dbReference type="GO" id="GO:0005524">
    <property type="term" value="F:ATP binding"/>
    <property type="evidence" value="ECO:0007669"/>
    <property type="project" value="UniProtKB-UniRule"/>
</dbReference>
<evidence type="ECO:0000313" key="10">
    <source>
        <dbReference type="EMBL" id="TMM44024.1"/>
    </source>
</evidence>
<dbReference type="Gene3D" id="2.40.50.140">
    <property type="entry name" value="Nucleic acid-binding proteins"/>
    <property type="match status" value="1"/>
</dbReference>
<comment type="caution">
    <text evidence="10">The sequence shown here is derived from an EMBL/GenBank/DDBJ whole genome shotgun (WGS) entry which is preliminary data.</text>
</comment>
<dbReference type="InterPro" id="IPR004522">
    <property type="entry name" value="Asn-tRNA-ligase"/>
</dbReference>
<dbReference type="InterPro" id="IPR006195">
    <property type="entry name" value="aa-tRNA-synth_II"/>
</dbReference>
<dbReference type="GO" id="GO:0005737">
    <property type="term" value="C:cytoplasm"/>
    <property type="evidence" value="ECO:0007669"/>
    <property type="project" value="UniProtKB-SubCell"/>
</dbReference>
<dbReference type="GO" id="GO:0004816">
    <property type="term" value="F:asparagine-tRNA ligase activity"/>
    <property type="evidence" value="ECO:0007669"/>
    <property type="project" value="UniProtKB-UniRule"/>
</dbReference>
<protein>
    <recommendedName>
        <fullName evidence="8">Asparagine--tRNA ligase</fullName>
        <ecNumber evidence="8">6.1.1.22</ecNumber>
    </recommendedName>
    <alternativeName>
        <fullName evidence="8">Asparaginyl-tRNA synthetase</fullName>
        <shortName evidence="8">AsnRS</shortName>
    </alternativeName>
</protein>
<comment type="similarity">
    <text evidence="1 8">Belongs to the class-II aminoacyl-tRNA synthetase family.</text>
</comment>
<dbReference type="NCBIfam" id="NF003037">
    <property type="entry name" value="PRK03932.1"/>
    <property type="match status" value="1"/>
</dbReference>
<evidence type="ECO:0000256" key="5">
    <source>
        <dbReference type="ARBA" id="ARBA00022840"/>
    </source>
</evidence>
<dbReference type="SUPFAM" id="SSF55681">
    <property type="entry name" value="Class II aaRS and biotin synthetases"/>
    <property type="match status" value="1"/>
</dbReference>
<dbReference type="SUPFAM" id="SSF50249">
    <property type="entry name" value="Nucleic acid-binding proteins"/>
    <property type="match status" value="1"/>
</dbReference>
<dbReference type="HAMAP" id="MF_00534">
    <property type="entry name" value="Asn_tRNA_synth"/>
    <property type="match status" value="1"/>
</dbReference>
<dbReference type="EMBL" id="SZVP01000011">
    <property type="protein sequence ID" value="TMM44024.1"/>
    <property type="molecule type" value="Genomic_DNA"/>
</dbReference>
<dbReference type="Gene3D" id="3.30.930.10">
    <property type="entry name" value="Bira Bifunctional Protein, Domain 2"/>
    <property type="match status" value="1"/>
</dbReference>
<dbReference type="RefSeq" id="WP_138623515.1">
    <property type="nucleotide sequence ID" value="NZ_SZVP01000011.1"/>
</dbReference>
<dbReference type="InterPro" id="IPR045864">
    <property type="entry name" value="aa-tRNA-synth_II/BPL/LPL"/>
</dbReference>
<dbReference type="PROSITE" id="PS50862">
    <property type="entry name" value="AA_TRNA_LIGASE_II"/>
    <property type="match status" value="1"/>
</dbReference>
<evidence type="ECO:0000256" key="8">
    <source>
        <dbReference type="HAMAP-Rule" id="MF_00534"/>
    </source>
</evidence>
<accession>A0A8H2JMD1</accession>
<keyword evidence="6 8" id="KW-0648">Protein biosynthesis</keyword>
<keyword evidence="7 8" id="KW-0030">Aminoacyl-tRNA synthetase</keyword>
<dbReference type="Pfam" id="PF00152">
    <property type="entry name" value="tRNA-synt_2"/>
    <property type="match status" value="1"/>
</dbReference>
<dbReference type="InterPro" id="IPR002312">
    <property type="entry name" value="Asp/Asn-tRNA-synth_IIb"/>
</dbReference>
<dbReference type="CDD" id="cd00776">
    <property type="entry name" value="AsxRS_core"/>
    <property type="match status" value="1"/>
</dbReference>
<dbReference type="InterPro" id="IPR004365">
    <property type="entry name" value="NA-bd_OB_tRNA"/>
</dbReference>
<dbReference type="PANTHER" id="PTHR22594">
    <property type="entry name" value="ASPARTYL/LYSYL-TRNA SYNTHETASE"/>
    <property type="match status" value="1"/>
</dbReference>